<organism evidence="3 4">
    <name type="scientific">Alistipes communis</name>
    <dbReference type="NCBI Taxonomy" id="2585118"/>
    <lineage>
        <taxon>Bacteria</taxon>
        <taxon>Pseudomonadati</taxon>
        <taxon>Bacteroidota</taxon>
        <taxon>Bacteroidia</taxon>
        <taxon>Bacteroidales</taxon>
        <taxon>Rikenellaceae</taxon>
        <taxon>Alistipes</taxon>
    </lineage>
</organism>
<feature type="transmembrane region" description="Helical" evidence="1">
    <location>
        <begin position="70"/>
        <end position="90"/>
    </location>
</feature>
<dbReference type="EMBL" id="AP019735">
    <property type="protein sequence ID" value="BBL05248.1"/>
    <property type="molecule type" value="Genomic_DNA"/>
</dbReference>
<dbReference type="NCBIfam" id="TIGR03782">
    <property type="entry name" value="Bac_Flav_CT_J"/>
    <property type="match status" value="1"/>
</dbReference>
<gene>
    <name evidence="3" type="ORF">A5CBH24_25610</name>
</gene>
<evidence type="ECO:0000313" key="4">
    <source>
        <dbReference type="Proteomes" id="UP000318946"/>
    </source>
</evidence>
<dbReference type="InterPro" id="IPR022393">
    <property type="entry name" value="Conjugative_transposon_TraJ"/>
</dbReference>
<keyword evidence="1" id="KW-0472">Membrane</keyword>
<name>A0A4Y1WYR7_9BACT</name>
<dbReference type="Pfam" id="PF07863">
    <property type="entry name" value="CtnDOT_TraJ"/>
    <property type="match status" value="1"/>
</dbReference>
<dbReference type="Proteomes" id="UP000318946">
    <property type="component" value="Chromosome"/>
</dbReference>
<sequence length="341" mass="37510">MTMPLAVEWTNLHQILRSLYADMLPLCSDMMGIAKGLAGLGALFFIAYRVWKSLAAAEPIEVFPLLRPFVLGLCIMAFPTLVLGPLNGLLSPISNATSHLVDRQAFDLEKYQTQKDELQRQAMLRDPEKAYLISNEEFDKRLDELGWKPKDLMAIAGMYAERAGYQFGQKVREAFRTFLETLFQAASLTIDTVRTFFLIVLALLGPVAFAFSVYDGFHNTLASWLARYICIYLWLPVSDLFGAILSRIQILMLQQDIERLQDPTFIPDGSNTVYCIFMIIGIIGYFCVPTVASWIIQAGGAGSYGDKVAGAGRAVAMGAAGVAGAAIGNVGGRIKGALKKR</sequence>
<accession>A0A4Y1WYR7</accession>
<proteinExistence type="predicted"/>
<reference evidence="4" key="1">
    <citation type="submission" date="2019-06" db="EMBL/GenBank/DDBJ databases">
        <title>Alistipes onderdonkii subsp. vulgaris subsp. nov., Alistipes dispar sp. nov. and Alistipes communis sp. nov., isolated from human faeces, and creation of Alistipes onderdonkii subsp. onderdonkii subsp. nov.</title>
        <authorList>
            <person name="Sakamoto M."/>
            <person name="Ikeyama N."/>
            <person name="Ogata Y."/>
            <person name="Suda W."/>
            <person name="Iino T."/>
            <person name="Hattori M."/>
            <person name="Ohkuma M."/>
        </authorList>
    </citation>
    <scope>NUCLEOTIDE SEQUENCE [LARGE SCALE GENOMIC DNA]</scope>
    <source>
        <strain evidence="4">5CBH24</strain>
    </source>
</reference>
<feature type="transmembrane region" description="Helical" evidence="1">
    <location>
        <begin position="32"/>
        <end position="50"/>
    </location>
</feature>
<dbReference type="OrthoDB" id="1147144at2"/>
<feature type="transmembrane region" description="Helical" evidence="1">
    <location>
        <begin position="226"/>
        <end position="252"/>
    </location>
</feature>
<feature type="transmembrane region" description="Helical" evidence="1">
    <location>
        <begin position="308"/>
        <end position="331"/>
    </location>
</feature>
<dbReference type="KEGG" id="acou:A5CBH24_25610"/>
<dbReference type="InterPro" id="IPR012424">
    <property type="entry name" value="Conjugative_transposon_TraJ_C"/>
</dbReference>
<keyword evidence="4" id="KW-1185">Reference proteome</keyword>
<keyword evidence="1" id="KW-0812">Transmembrane</keyword>
<keyword evidence="1" id="KW-1133">Transmembrane helix</keyword>
<evidence type="ECO:0000256" key="1">
    <source>
        <dbReference type="SAM" id="Phobius"/>
    </source>
</evidence>
<feature type="transmembrane region" description="Helical" evidence="1">
    <location>
        <begin position="196"/>
        <end position="214"/>
    </location>
</feature>
<evidence type="ECO:0000259" key="2">
    <source>
        <dbReference type="Pfam" id="PF07863"/>
    </source>
</evidence>
<feature type="transmembrane region" description="Helical" evidence="1">
    <location>
        <begin position="273"/>
        <end position="296"/>
    </location>
</feature>
<feature type="domain" description="Conjugative transposon TraJ C-terminal" evidence="2">
    <location>
        <begin position="9"/>
        <end position="337"/>
    </location>
</feature>
<protein>
    <submittedName>
        <fullName evidence="3">Conjugative transposon protein TraJ</fullName>
    </submittedName>
</protein>
<dbReference type="AlphaFoldDB" id="A0A4Y1WYR7"/>
<evidence type="ECO:0000313" key="3">
    <source>
        <dbReference type="EMBL" id="BBL05248.1"/>
    </source>
</evidence>